<feature type="domain" description="Carbohydrate kinase FGGY C-terminal" evidence="6">
    <location>
        <begin position="311"/>
        <end position="500"/>
    </location>
</feature>
<evidence type="ECO:0000256" key="4">
    <source>
        <dbReference type="RuleBase" id="RU367058"/>
    </source>
</evidence>
<sequence length="568" mass="62099">MCSAYLLQYGNRGGCEDEELENRLSSSSSTAMKCVSIIKGTRLGWGARMTAFTWDLTYETKDGVHRNRGWEGRITSPVLMWVEALQIALDRLQQKEFRFDKVVAVSGSGQQHGSVYWKTGSGEVLKNLDASKTLVSQLKGAFTTYDSPIWMDSTTSKQCREIEEASGGAQALCDLTGSRAHERFTGPQIRKLSQLQEHVYNDTERISLVSSFMASLLVGKYASIDYADGAGMNLMDLKRREWSDGILEATAPNLKKKLGPLAPSHGVAGKINSYFTSRYHFNPECAGVNWSGDNPCSLAGLAIEKPGDLGISLGTSDTVFGVSIDPKPGVDGHVFPNPVDPNSYMCMLCYKNGSLTRQEVRDRCAGKSWDSFNQYLDDTPPLNGEKIGFYFKEAEILPPLPAGIHRFDLSEAKGTSVGHGHVDTFDAATEVRAIVEGQFMAMRSHSRNFGMPNPERVIATGGASANHHLLRVCADVFGCNVYIASRPDSASLGAALRAAHGFRLQTDKSFSFSSLMKEASEDGATQLTLAIEAPKAEVHKSYDRLAEKKLKYESLLLQLADAQAIPVD</sequence>
<dbReference type="Pfam" id="PF00370">
    <property type="entry name" value="FGGY_N"/>
    <property type="match status" value="1"/>
</dbReference>
<dbReference type="InterPro" id="IPR018484">
    <property type="entry name" value="FGGY_N"/>
</dbReference>
<dbReference type="FunFam" id="3.30.420.40:FF:000118">
    <property type="entry name" value="Xylulose kinase 2"/>
    <property type="match status" value="1"/>
</dbReference>
<comment type="caution">
    <text evidence="7">The sequence shown here is derived from an EMBL/GenBank/DDBJ whole genome shotgun (WGS) entry which is preliminary data.</text>
</comment>
<dbReference type="Pfam" id="PF02782">
    <property type="entry name" value="FGGY_C"/>
    <property type="match status" value="1"/>
</dbReference>
<comment type="catalytic activity">
    <reaction evidence="4">
        <text>D-xylulose + ATP = D-xylulose 5-phosphate + ADP + H(+)</text>
        <dbReference type="Rhea" id="RHEA:10964"/>
        <dbReference type="ChEBI" id="CHEBI:15378"/>
        <dbReference type="ChEBI" id="CHEBI:17140"/>
        <dbReference type="ChEBI" id="CHEBI:30616"/>
        <dbReference type="ChEBI" id="CHEBI:57737"/>
        <dbReference type="ChEBI" id="CHEBI:456216"/>
        <dbReference type="EC" id="2.7.1.17"/>
    </reaction>
</comment>
<evidence type="ECO:0000259" key="6">
    <source>
        <dbReference type="Pfam" id="PF02782"/>
    </source>
</evidence>
<comment type="similarity">
    <text evidence="1 4">Belongs to the FGGY kinase family.</text>
</comment>
<dbReference type="SUPFAM" id="SSF53067">
    <property type="entry name" value="Actin-like ATPase domain"/>
    <property type="match status" value="2"/>
</dbReference>
<dbReference type="GO" id="GO:0005524">
    <property type="term" value="F:ATP binding"/>
    <property type="evidence" value="ECO:0007669"/>
    <property type="project" value="UniProtKB-KW"/>
</dbReference>
<keyword evidence="3 4" id="KW-0418">Kinase</keyword>
<accession>A0ABD1Y2L0</accession>
<proteinExistence type="inferred from homology"/>
<gene>
    <name evidence="7" type="ORF">R1flu_001071</name>
</gene>
<dbReference type="AlphaFoldDB" id="A0ABD1Y2L0"/>
<dbReference type="InterPro" id="IPR042024">
    <property type="entry name" value="D-XK_euk"/>
</dbReference>
<keyword evidence="8" id="KW-1185">Reference proteome</keyword>
<organism evidence="7 8">
    <name type="scientific">Riccia fluitans</name>
    <dbReference type="NCBI Taxonomy" id="41844"/>
    <lineage>
        <taxon>Eukaryota</taxon>
        <taxon>Viridiplantae</taxon>
        <taxon>Streptophyta</taxon>
        <taxon>Embryophyta</taxon>
        <taxon>Marchantiophyta</taxon>
        <taxon>Marchantiopsida</taxon>
        <taxon>Marchantiidae</taxon>
        <taxon>Marchantiales</taxon>
        <taxon>Ricciaceae</taxon>
        <taxon>Riccia</taxon>
    </lineage>
</organism>
<dbReference type="CDD" id="cd07776">
    <property type="entry name" value="ASKHA_NBD_FGGY_SpXK-like"/>
    <property type="match status" value="1"/>
</dbReference>
<dbReference type="EC" id="2.7.1.17" evidence="4"/>
<keyword evidence="4" id="KW-0859">Xylose metabolism</keyword>
<evidence type="ECO:0000259" key="5">
    <source>
        <dbReference type="Pfam" id="PF00370"/>
    </source>
</evidence>
<evidence type="ECO:0000256" key="2">
    <source>
        <dbReference type="ARBA" id="ARBA00022679"/>
    </source>
</evidence>
<dbReference type="InterPro" id="IPR043129">
    <property type="entry name" value="ATPase_NBD"/>
</dbReference>
<evidence type="ECO:0000256" key="1">
    <source>
        <dbReference type="ARBA" id="ARBA00009156"/>
    </source>
</evidence>
<keyword evidence="4" id="KW-0119">Carbohydrate metabolism</keyword>
<dbReference type="InterPro" id="IPR018485">
    <property type="entry name" value="FGGY_C"/>
</dbReference>
<dbReference type="Proteomes" id="UP001605036">
    <property type="component" value="Unassembled WGS sequence"/>
</dbReference>
<reference evidence="7 8" key="1">
    <citation type="submission" date="2024-09" db="EMBL/GenBank/DDBJ databases">
        <title>Chromosome-scale assembly of Riccia fluitans.</title>
        <authorList>
            <person name="Paukszto L."/>
            <person name="Sawicki J."/>
            <person name="Karawczyk K."/>
            <person name="Piernik-Szablinska J."/>
            <person name="Szczecinska M."/>
            <person name="Mazdziarz M."/>
        </authorList>
    </citation>
    <scope>NUCLEOTIDE SEQUENCE [LARGE SCALE GENOMIC DNA]</scope>
    <source>
        <strain evidence="7">Rf_01</strain>
        <tissue evidence="7">Aerial parts of the thallus</tissue>
    </source>
</reference>
<protein>
    <recommendedName>
        <fullName evidence="4">Xylulose kinase</fullName>
        <ecNumber evidence="4">2.7.1.17</ecNumber>
    </recommendedName>
</protein>
<evidence type="ECO:0000313" key="8">
    <source>
        <dbReference type="Proteomes" id="UP001605036"/>
    </source>
</evidence>
<dbReference type="PANTHER" id="PTHR10196:SF57">
    <property type="entry name" value="XYLULOSE KINASE"/>
    <property type="match status" value="1"/>
</dbReference>
<dbReference type="GO" id="GO:0042732">
    <property type="term" value="P:D-xylose metabolic process"/>
    <property type="evidence" value="ECO:0007669"/>
    <property type="project" value="UniProtKB-UniRule"/>
</dbReference>
<dbReference type="EMBL" id="JBHFFA010000006">
    <property type="protein sequence ID" value="KAL2620866.1"/>
    <property type="molecule type" value="Genomic_DNA"/>
</dbReference>
<evidence type="ECO:0000256" key="3">
    <source>
        <dbReference type="ARBA" id="ARBA00022777"/>
    </source>
</evidence>
<dbReference type="PANTHER" id="PTHR10196">
    <property type="entry name" value="SUGAR KINASE"/>
    <property type="match status" value="1"/>
</dbReference>
<keyword evidence="2 4" id="KW-0808">Transferase</keyword>
<evidence type="ECO:0000313" key="7">
    <source>
        <dbReference type="EMBL" id="KAL2620866.1"/>
    </source>
</evidence>
<keyword evidence="4" id="KW-0067">ATP-binding</keyword>
<keyword evidence="4" id="KW-0547">Nucleotide-binding</keyword>
<comment type="function">
    <text evidence="4">Mediates 1-deoxy-D-xylulose (DX) phosphorylation in the cytoplasm prior to the translocation of 1-deoxy-D-xylulose 5-phosphate into plastids. Can also phosphorylate D-xylulose (Xyl). Uses preferentially ATP as cosubstrate.</text>
</comment>
<name>A0ABD1Y2L0_9MARC</name>
<dbReference type="Gene3D" id="3.30.420.40">
    <property type="match status" value="2"/>
</dbReference>
<dbReference type="GO" id="GO:0004856">
    <property type="term" value="F:D-xylulokinase activity"/>
    <property type="evidence" value="ECO:0007669"/>
    <property type="project" value="UniProtKB-UniRule"/>
</dbReference>
<feature type="domain" description="Carbohydrate kinase FGGY N-terminal" evidence="5">
    <location>
        <begin position="149"/>
        <end position="294"/>
    </location>
</feature>